<dbReference type="GO" id="GO:0022625">
    <property type="term" value="C:cytosolic large ribosomal subunit"/>
    <property type="evidence" value="ECO:0007669"/>
    <property type="project" value="TreeGrafter"/>
</dbReference>
<evidence type="ECO:0000259" key="8">
    <source>
        <dbReference type="Pfam" id="PF14693"/>
    </source>
</evidence>
<feature type="region of interest" description="Disordered" evidence="6">
    <location>
        <begin position="184"/>
        <end position="221"/>
    </location>
</feature>
<evidence type="ECO:0000256" key="6">
    <source>
        <dbReference type="SAM" id="MobiDB-lite"/>
    </source>
</evidence>
<feature type="domain" description="Large ribosomal subunit protein bL25 L25" evidence="7">
    <location>
        <begin position="13"/>
        <end position="99"/>
    </location>
</feature>
<gene>
    <name evidence="5" type="primary">rplY</name>
    <name evidence="5" type="synonym">ctc</name>
    <name evidence="9" type="ORF">JZY06_09065</name>
</gene>
<dbReference type="Gene3D" id="2.170.120.20">
    <property type="entry name" value="Ribosomal protein L25, beta domain"/>
    <property type="match status" value="1"/>
</dbReference>
<organism evidence="9 10">
    <name type="scientific">Corynebacterium mendelii</name>
    <dbReference type="NCBI Taxonomy" id="2765362"/>
    <lineage>
        <taxon>Bacteria</taxon>
        <taxon>Bacillati</taxon>
        <taxon>Actinomycetota</taxon>
        <taxon>Actinomycetes</taxon>
        <taxon>Mycobacteriales</taxon>
        <taxon>Corynebacteriaceae</taxon>
        <taxon>Corynebacterium</taxon>
    </lineage>
</organism>
<dbReference type="Gene3D" id="2.40.240.10">
    <property type="entry name" value="Ribosomal Protein L25, Chain P"/>
    <property type="match status" value="1"/>
</dbReference>
<dbReference type="InterPro" id="IPR029751">
    <property type="entry name" value="Ribosomal_L25_dom"/>
</dbReference>
<evidence type="ECO:0000256" key="2">
    <source>
        <dbReference type="ARBA" id="ARBA00022884"/>
    </source>
</evidence>
<keyword evidence="3 5" id="KW-0689">Ribosomal protein</keyword>
<dbReference type="NCBIfam" id="NF004131">
    <property type="entry name" value="PRK05618.2-1"/>
    <property type="match status" value="1"/>
</dbReference>
<feature type="compositionally biased region" description="Acidic residues" evidence="6">
    <location>
        <begin position="185"/>
        <end position="221"/>
    </location>
</feature>
<keyword evidence="2 5" id="KW-0694">RNA-binding</keyword>
<comment type="caution">
    <text evidence="9">The sequence shown here is derived from an EMBL/GenBank/DDBJ whole genome shotgun (WGS) entry which is preliminary data.</text>
</comment>
<dbReference type="GO" id="GO:0008097">
    <property type="term" value="F:5S rRNA binding"/>
    <property type="evidence" value="ECO:0007669"/>
    <property type="project" value="InterPro"/>
</dbReference>
<dbReference type="InterPro" id="IPR020057">
    <property type="entry name" value="Ribosomal_bL25_b-dom"/>
</dbReference>
<comment type="subunit">
    <text evidence="5">Part of the 50S ribosomal subunit; part of the 5S rRNA/L5/L18/L25 subcomplex. Contacts the 5S rRNA. Binds to the 5S rRNA independently of L5 and L18.</text>
</comment>
<dbReference type="PANTHER" id="PTHR33284">
    <property type="entry name" value="RIBOSOMAL PROTEIN L25/GLN-TRNA SYNTHETASE, ANTI-CODON-BINDING DOMAIN-CONTAINING PROTEIN"/>
    <property type="match status" value="1"/>
</dbReference>
<keyword evidence="10" id="KW-1185">Reference proteome</keyword>
<reference evidence="9" key="1">
    <citation type="submission" date="2021-03" db="EMBL/GenBank/DDBJ databases">
        <authorList>
            <person name="Sun Q."/>
        </authorList>
    </citation>
    <scope>NUCLEOTIDE SEQUENCE</scope>
    <source>
        <strain evidence="9">CCM 8862</strain>
    </source>
</reference>
<dbReference type="CDD" id="cd00495">
    <property type="entry name" value="Ribosomal_L25_TL5_CTC"/>
    <property type="match status" value="1"/>
</dbReference>
<evidence type="ECO:0000256" key="1">
    <source>
        <dbReference type="ARBA" id="ARBA00022730"/>
    </source>
</evidence>
<protein>
    <recommendedName>
        <fullName evidence="5">Large ribosomal subunit protein bL25</fullName>
    </recommendedName>
    <alternativeName>
        <fullName evidence="5">General stress protein CTC</fullName>
    </alternativeName>
</protein>
<evidence type="ECO:0000313" key="9">
    <source>
        <dbReference type="EMBL" id="MBN9644756.1"/>
    </source>
</evidence>
<dbReference type="HAMAP" id="MF_01334">
    <property type="entry name" value="Ribosomal_bL25_CTC"/>
    <property type="match status" value="1"/>
</dbReference>
<dbReference type="RefSeq" id="WP_207279233.1">
    <property type="nucleotide sequence ID" value="NZ_JAFLEQ010000016.1"/>
</dbReference>
<dbReference type="GO" id="GO:0006412">
    <property type="term" value="P:translation"/>
    <property type="evidence" value="ECO:0007669"/>
    <property type="project" value="UniProtKB-UniRule"/>
</dbReference>
<dbReference type="InterPro" id="IPR020056">
    <property type="entry name" value="Rbsml_bL25/Gln-tRNA_synth_N"/>
</dbReference>
<dbReference type="Pfam" id="PF14693">
    <property type="entry name" value="Ribosomal_TL5_C"/>
    <property type="match status" value="1"/>
</dbReference>
<keyword evidence="4 5" id="KW-0687">Ribonucleoprotein</keyword>
<dbReference type="NCBIfam" id="TIGR00731">
    <property type="entry name" value="bL25_bact_ctc"/>
    <property type="match status" value="1"/>
</dbReference>
<keyword evidence="1 5" id="KW-0699">rRNA-binding</keyword>
<dbReference type="AlphaFoldDB" id="A0A939E1I6"/>
<dbReference type="SUPFAM" id="SSF50715">
    <property type="entry name" value="Ribosomal protein L25-like"/>
    <property type="match status" value="1"/>
</dbReference>
<dbReference type="Pfam" id="PF01386">
    <property type="entry name" value="Ribosomal_L25p"/>
    <property type="match status" value="1"/>
</dbReference>
<dbReference type="InterPro" id="IPR020930">
    <property type="entry name" value="Ribosomal_uL5_bac-type"/>
</dbReference>
<evidence type="ECO:0000256" key="3">
    <source>
        <dbReference type="ARBA" id="ARBA00022980"/>
    </source>
</evidence>
<evidence type="ECO:0000259" key="7">
    <source>
        <dbReference type="Pfam" id="PF01386"/>
    </source>
</evidence>
<dbReference type="InterPro" id="IPR011035">
    <property type="entry name" value="Ribosomal_bL25/Gln-tRNA_synth"/>
</dbReference>
<name>A0A939E1I6_9CORY</name>
<dbReference type="GO" id="GO:0003735">
    <property type="term" value="F:structural constituent of ribosome"/>
    <property type="evidence" value="ECO:0007669"/>
    <property type="project" value="InterPro"/>
</dbReference>
<sequence>MARSVVKNKAIALDAKPRNEFGKGAARRARRDGLIPVVIYGPHIEPIHCLVDRLEFTAIVRNHGTNAVVEVDIEGEKQLALMKHLDQNVLTFHIDHADLFAIKRGEKVEVSVPVTYEGEIAAGAMLMQDADTILIEADVLSIPEELIIDVDGMEIGQQVQAGDVELPEGVTLIDDPEILIINVVEPEEEDLPETDSEGEEGEDDAAASEESEGDSDNSDEE</sequence>
<evidence type="ECO:0000313" key="10">
    <source>
        <dbReference type="Proteomes" id="UP000664332"/>
    </source>
</evidence>
<dbReference type="InterPro" id="IPR037121">
    <property type="entry name" value="Ribosomal_bL25_C"/>
</dbReference>
<accession>A0A939E1I6</accession>
<evidence type="ECO:0000256" key="4">
    <source>
        <dbReference type="ARBA" id="ARBA00023274"/>
    </source>
</evidence>
<dbReference type="Proteomes" id="UP000664332">
    <property type="component" value="Unassembled WGS sequence"/>
</dbReference>
<proteinExistence type="inferred from homology"/>
<comment type="function">
    <text evidence="5">This is one of the proteins that binds to the 5S RNA in the ribosome where it forms part of the central protuberance.</text>
</comment>
<dbReference type="PANTHER" id="PTHR33284:SF1">
    <property type="entry name" value="RIBOSOMAL PROTEIN L25_GLN-TRNA SYNTHETASE, ANTI-CODON-BINDING DOMAIN-CONTAINING PROTEIN"/>
    <property type="match status" value="1"/>
</dbReference>
<feature type="domain" description="Large ribosomal subunit protein bL25 beta" evidence="8">
    <location>
        <begin position="107"/>
        <end position="186"/>
    </location>
</feature>
<dbReference type="InterPro" id="IPR001021">
    <property type="entry name" value="Ribosomal_bL25_long"/>
</dbReference>
<dbReference type="EMBL" id="JAFLEQ010000016">
    <property type="protein sequence ID" value="MBN9644756.1"/>
    <property type="molecule type" value="Genomic_DNA"/>
</dbReference>
<evidence type="ECO:0000256" key="5">
    <source>
        <dbReference type="HAMAP-Rule" id="MF_01334"/>
    </source>
</evidence>
<comment type="similarity">
    <text evidence="5">Belongs to the bacterial ribosomal protein bL25 family. CTC subfamily.</text>
</comment>